<name>A0A8J4R4Z2_9ROSI</name>
<evidence type="ECO:0000313" key="1">
    <source>
        <dbReference type="EMBL" id="KAF3959589.1"/>
    </source>
</evidence>
<keyword evidence="2" id="KW-1185">Reference proteome</keyword>
<dbReference type="EMBL" id="JRKL02002295">
    <property type="protein sequence ID" value="KAF3959589.1"/>
    <property type="molecule type" value="Genomic_DNA"/>
</dbReference>
<evidence type="ECO:0000313" key="2">
    <source>
        <dbReference type="Proteomes" id="UP000737018"/>
    </source>
</evidence>
<organism evidence="1 2">
    <name type="scientific">Castanea mollissima</name>
    <name type="common">Chinese chestnut</name>
    <dbReference type="NCBI Taxonomy" id="60419"/>
    <lineage>
        <taxon>Eukaryota</taxon>
        <taxon>Viridiplantae</taxon>
        <taxon>Streptophyta</taxon>
        <taxon>Embryophyta</taxon>
        <taxon>Tracheophyta</taxon>
        <taxon>Spermatophyta</taxon>
        <taxon>Magnoliopsida</taxon>
        <taxon>eudicotyledons</taxon>
        <taxon>Gunneridae</taxon>
        <taxon>Pentapetalae</taxon>
        <taxon>rosids</taxon>
        <taxon>fabids</taxon>
        <taxon>Fagales</taxon>
        <taxon>Fagaceae</taxon>
        <taxon>Castanea</taxon>
    </lineage>
</organism>
<protein>
    <submittedName>
        <fullName evidence="1">Uncharacterized protein</fullName>
    </submittedName>
</protein>
<reference evidence="1" key="1">
    <citation type="submission" date="2020-03" db="EMBL/GenBank/DDBJ databases">
        <title>Castanea mollissima Vanexum genome sequencing.</title>
        <authorList>
            <person name="Staton M."/>
        </authorList>
    </citation>
    <scope>NUCLEOTIDE SEQUENCE</scope>
    <source>
        <tissue evidence="1">Leaf</tissue>
    </source>
</reference>
<accession>A0A8J4R4Z2</accession>
<dbReference type="Proteomes" id="UP000737018">
    <property type="component" value="Unassembled WGS sequence"/>
</dbReference>
<proteinExistence type="predicted"/>
<sequence length="83" mass="9256">MQQHVMVGGDHLDQAVTGMVILKKGSQFPYLNFNFGDFTEASRSEDYAISEKPSFGKRLAEIPQVLVDARAVLHDLSDEKHGH</sequence>
<dbReference type="AlphaFoldDB" id="A0A8J4R4Z2"/>
<gene>
    <name evidence="1" type="ORF">CMV_015612</name>
</gene>
<comment type="caution">
    <text evidence="1">The sequence shown here is derived from an EMBL/GenBank/DDBJ whole genome shotgun (WGS) entry which is preliminary data.</text>
</comment>